<gene>
    <name evidence="3" type="ORF">E5225_05205</name>
</gene>
<keyword evidence="4" id="KW-1185">Reference proteome</keyword>
<dbReference type="InterPro" id="IPR035985">
    <property type="entry name" value="Ubiquitin-activating_enz"/>
</dbReference>
<feature type="compositionally biased region" description="Low complexity" evidence="1">
    <location>
        <begin position="356"/>
        <end position="369"/>
    </location>
</feature>
<sequence>MTGTPLRLRPGLRVLPRGGDALQVGLDPRWAVVLDGLDQAEVALWSRVDDTTDLAALAAAAPRAGVDAVRTRAAVAALHAAGLVRADPPRSRLVRGPTAADAAAWSVLRGDGEGEDVVAARARAVVGVVGLGPTGAGLSRLLAAAGVGTLLLDDDAPVRSVDVAAGAHRWSDVGTPRATALRRALRDAAPGVRVDGDADPDVVVVVERDAADPARAALLTSSGVPHLSVVVRATDALVGPCVRPGADPCLRCLDLHRTDADPAWPRLLAAATARPDSTAGGPAAPPGEVGVLAAACAALAAAQVLALLAGTVPLLCGATAELTVPDVVPRLRPWAPHPDCGCTQPPDVPGRPTTPGPAGTRHAGPGVEA</sequence>
<evidence type="ECO:0000313" key="3">
    <source>
        <dbReference type="EMBL" id="QCB93044.1"/>
    </source>
</evidence>
<dbReference type="OrthoDB" id="4426339at2"/>
<dbReference type="RefSeq" id="WP_135973666.1">
    <property type="nucleotide sequence ID" value="NZ_CP039291.1"/>
</dbReference>
<feature type="compositionally biased region" description="Pro residues" evidence="1">
    <location>
        <begin position="346"/>
        <end position="355"/>
    </location>
</feature>
<dbReference type="Gene3D" id="3.40.50.720">
    <property type="entry name" value="NAD(P)-binding Rossmann-like Domain"/>
    <property type="match status" value="1"/>
</dbReference>
<accession>A0A4P7SK01</accession>
<dbReference type="Proteomes" id="UP000296469">
    <property type="component" value="Chromosome"/>
</dbReference>
<dbReference type="KEGG" id="celz:E5225_05205"/>
<protein>
    <submittedName>
        <fullName evidence="3">Thiamine biosynthesis protein ThiF</fullName>
    </submittedName>
</protein>
<dbReference type="SUPFAM" id="SSF69572">
    <property type="entry name" value="Activating enzymes of the ubiquitin-like proteins"/>
    <property type="match status" value="1"/>
</dbReference>
<name>A0A4P7SK01_9CELL</name>
<dbReference type="GO" id="GO:0008641">
    <property type="term" value="F:ubiquitin-like modifier activating enzyme activity"/>
    <property type="evidence" value="ECO:0007669"/>
    <property type="project" value="InterPro"/>
</dbReference>
<feature type="region of interest" description="Disordered" evidence="1">
    <location>
        <begin position="342"/>
        <end position="369"/>
    </location>
</feature>
<reference evidence="3 4" key="1">
    <citation type="submission" date="2019-04" db="EMBL/GenBank/DDBJ databases">
        <title>Isolation and identification of Cellulomonas shaoxiangyii sp. Nov. isolated from feces of the Tibetan antelopes (Pantholops hodgsonii) in the Qinghai-Tibet plateau of China.</title>
        <authorList>
            <person name="Tian Z."/>
        </authorList>
    </citation>
    <scope>NUCLEOTIDE SEQUENCE [LARGE SCALE GENOMIC DNA]</scope>
    <source>
        <strain evidence="3 4">Z28</strain>
    </source>
</reference>
<feature type="domain" description="THIF-type NAD/FAD binding fold" evidence="2">
    <location>
        <begin position="123"/>
        <end position="324"/>
    </location>
</feature>
<dbReference type="AlphaFoldDB" id="A0A4P7SK01"/>
<evidence type="ECO:0000313" key="4">
    <source>
        <dbReference type="Proteomes" id="UP000296469"/>
    </source>
</evidence>
<evidence type="ECO:0000259" key="2">
    <source>
        <dbReference type="Pfam" id="PF00899"/>
    </source>
</evidence>
<organism evidence="3 4">
    <name type="scientific">Cellulomonas shaoxiangyii</name>
    <dbReference type="NCBI Taxonomy" id="2566013"/>
    <lineage>
        <taxon>Bacteria</taxon>
        <taxon>Bacillati</taxon>
        <taxon>Actinomycetota</taxon>
        <taxon>Actinomycetes</taxon>
        <taxon>Micrococcales</taxon>
        <taxon>Cellulomonadaceae</taxon>
        <taxon>Cellulomonas</taxon>
    </lineage>
</organism>
<evidence type="ECO:0000256" key="1">
    <source>
        <dbReference type="SAM" id="MobiDB-lite"/>
    </source>
</evidence>
<dbReference type="InterPro" id="IPR000594">
    <property type="entry name" value="ThiF_NAD_FAD-bd"/>
</dbReference>
<dbReference type="EMBL" id="CP039291">
    <property type="protein sequence ID" value="QCB93044.1"/>
    <property type="molecule type" value="Genomic_DNA"/>
</dbReference>
<proteinExistence type="predicted"/>
<dbReference type="Pfam" id="PF00899">
    <property type="entry name" value="ThiF"/>
    <property type="match status" value="1"/>
</dbReference>